<feature type="compositionally biased region" description="Low complexity" evidence="1">
    <location>
        <begin position="128"/>
        <end position="139"/>
    </location>
</feature>
<dbReference type="Gramene" id="Psat05G0144900-T1">
    <property type="protein sequence ID" value="KAI5404300.1"/>
    <property type="gene ID" value="KIW84_051449"/>
</dbReference>
<proteinExistence type="predicted"/>
<evidence type="ECO:0000313" key="3">
    <source>
        <dbReference type="Proteomes" id="UP001058974"/>
    </source>
</evidence>
<sequence length="270" mass="30006">MPLIDLPSTKVSNHSSSLMANVVQNKPKWKRSGFSRGTNRVFRHCGRTNYTIETCFIKNGYPPGFKNKARAFQSSPADNSTSNNDSTSAGTSSVKSFGFTQEQYHSLFGLLQQSQSNPHPTTNSISCTPLALTSTTSPSDDPPQPQPPLDLDIELIILETDPSLNSPPESPKSLIPPSTTIDMTPTSPFPTSGHHNDINIMQPTSDFPINSPSPSLPIRKYIRVTKSPSYLMDFHYNFVLHNNHDAHTHTAYHLSYVLSYEHYTPLYHAF</sequence>
<comment type="caution">
    <text evidence="2">The sequence shown here is derived from an EMBL/GenBank/DDBJ whole genome shotgun (WGS) entry which is preliminary data.</text>
</comment>
<dbReference type="EMBL" id="JAMSHJ010000005">
    <property type="protein sequence ID" value="KAI5404300.1"/>
    <property type="molecule type" value="Genomic_DNA"/>
</dbReference>
<feature type="compositionally biased region" description="Low complexity" evidence="1">
    <location>
        <begin position="74"/>
        <end position="93"/>
    </location>
</feature>
<dbReference type="PANTHER" id="PTHR34222">
    <property type="entry name" value="GAG_PRE-INTEGRS DOMAIN-CONTAINING PROTEIN"/>
    <property type="match status" value="1"/>
</dbReference>
<keyword evidence="3" id="KW-1185">Reference proteome</keyword>
<name>A0A9D5AFY9_PEA</name>
<dbReference type="AlphaFoldDB" id="A0A9D5AFY9"/>
<feature type="region of interest" description="Disordered" evidence="1">
    <location>
        <begin position="68"/>
        <end position="93"/>
    </location>
</feature>
<feature type="region of interest" description="Disordered" evidence="1">
    <location>
        <begin position="113"/>
        <end position="149"/>
    </location>
</feature>
<gene>
    <name evidence="2" type="ORF">KIW84_051449</name>
</gene>
<accession>A0A9D5AFY9</accession>
<protein>
    <submittedName>
        <fullName evidence="2">Uncharacterized protein</fullName>
    </submittedName>
</protein>
<dbReference type="PANTHER" id="PTHR34222:SF99">
    <property type="entry name" value="PROTEIN, PUTATIVE-RELATED"/>
    <property type="match status" value="1"/>
</dbReference>
<feature type="compositionally biased region" description="Polar residues" evidence="1">
    <location>
        <begin position="113"/>
        <end position="127"/>
    </location>
</feature>
<dbReference type="Proteomes" id="UP001058974">
    <property type="component" value="Chromosome 5"/>
</dbReference>
<organism evidence="2 3">
    <name type="scientific">Pisum sativum</name>
    <name type="common">Garden pea</name>
    <name type="synonym">Lathyrus oleraceus</name>
    <dbReference type="NCBI Taxonomy" id="3888"/>
    <lineage>
        <taxon>Eukaryota</taxon>
        <taxon>Viridiplantae</taxon>
        <taxon>Streptophyta</taxon>
        <taxon>Embryophyta</taxon>
        <taxon>Tracheophyta</taxon>
        <taxon>Spermatophyta</taxon>
        <taxon>Magnoliopsida</taxon>
        <taxon>eudicotyledons</taxon>
        <taxon>Gunneridae</taxon>
        <taxon>Pentapetalae</taxon>
        <taxon>rosids</taxon>
        <taxon>fabids</taxon>
        <taxon>Fabales</taxon>
        <taxon>Fabaceae</taxon>
        <taxon>Papilionoideae</taxon>
        <taxon>50 kb inversion clade</taxon>
        <taxon>NPAAA clade</taxon>
        <taxon>Hologalegina</taxon>
        <taxon>IRL clade</taxon>
        <taxon>Fabeae</taxon>
        <taxon>Lathyrus</taxon>
    </lineage>
</organism>
<evidence type="ECO:0000313" key="2">
    <source>
        <dbReference type="EMBL" id="KAI5404300.1"/>
    </source>
</evidence>
<evidence type="ECO:0000256" key="1">
    <source>
        <dbReference type="SAM" id="MobiDB-lite"/>
    </source>
</evidence>
<reference evidence="2 3" key="1">
    <citation type="journal article" date="2022" name="Nat. Genet.">
        <title>Improved pea reference genome and pan-genome highlight genomic features and evolutionary characteristics.</title>
        <authorList>
            <person name="Yang T."/>
            <person name="Liu R."/>
            <person name="Luo Y."/>
            <person name="Hu S."/>
            <person name="Wang D."/>
            <person name="Wang C."/>
            <person name="Pandey M.K."/>
            <person name="Ge S."/>
            <person name="Xu Q."/>
            <person name="Li N."/>
            <person name="Li G."/>
            <person name="Huang Y."/>
            <person name="Saxena R.K."/>
            <person name="Ji Y."/>
            <person name="Li M."/>
            <person name="Yan X."/>
            <person name="He Y."/>
            <person name="Liu Y."/>
            <person name="Wang X."/>
            <person name="Xiang C."/>
            <person name="Varshney R.K."/>
            <person name="Ding H."/>
            <person name="Gao S."/>
            <person name="Zong X."/>
        </authorList>
    </citation>
    <scope>NUCLEOTIDE SEQUENCE [LARGE SCALE GENOMIC DNA]</scope>
    <source>
        <strain evidence="2 3">cv. Zhongwan 6</strain>
    </source>
</reference>